<dbReference type="GO" id="GO:0004518">
    <property type="term" value="F:nuclease activity"/>
    <property type="evidence" value="ECO:0007669"/>
    <property type="project" value="UniProtKB-KW"/>
</dbReference>
<dbReference type="SUPFAM" id="SSF88723">
    <property type="entry name" value="PIN domain-like"/>
    <property type="match status" value="1"/>
</dbReference>
<proteinExistence type="inferred from homology"/>
<evidence type="ECO:0000259" key="8">
    <source>
        <dbReference type="Pfam" id="PF01850"/>
    </source>
</evidence>
<keyword evidence="3" id="KW-0540">Nuclease</keyword>
<dbReference type="EMBL" id="CP003607">
    <property type="protein sequence ID" value="AFY85301.1"/>
    <property type="molecule type" value="Genomic_DNA"/>
</dbReference>
<keyword evidence="5" id="KW-0378">Hydrolase</keyword>
<dbReference type="AlphaFoldDB" id="K9TT24"/>
<keyword evidence="4" id="KW-0479">Metal-binding</keyword>
<evidence type="ECO:0000256" key="4">
    <source>
        <dbReference type="ARBA" id="ARBA00022723"/>
    </source>
</evidence>
<evidence type="ECO:0000313" key="10">
    <source>
        <dbReference type="Proteomes" id="UP000010367"/>
    </source>
</evidence>
<name>K9TT24_9CYAN</name>
<evidence type="ECO:0000256" key="6">
    <source>
        <dbReference type="ARBA" id="ARBA00022842"/>
    </source>
</evidence>
<evidence type="ECO:0000256" key="1">
    <source>
        <dbReference type="ARBA" id="ARBA00001946"/>
    </source>
</evidence>
<dbReference type="PATRIC" id="fig|56110.3.peg.7165"/>
<organism evidence="9 10">
    <name type="scientific">Oscillatoria acuminata PCC 6304</name>
    <dbReference type="NCBI Taxonomy" id="56110"/>
    <lineage>
        <taxon>Bacteria</taxon>
        <taxon>Bacillati</taxon>
        <taxon>Cyanobacteriota</taxon>
        <taxon>Cyanophyceae</taxon>
        <taxon>Oscillatoriophycideae</taxon>
        <taxon>Oscillatoriales</taxon>
        <taxon>Oscillatoriaceae</taxon>
        <taxon>Oscillatoria</taxon>
    </lineage>
</organism>
<dbReference type="InParanoid" id="K9TT24"/>
<comment type="cofactor">
    <cofactor evidence="1">
        <name>Mg(2+)</name>
        <dbReference type="ChEBI" id="CHEBI:18420"/>
    </cofactor>
</comment>
<dbReference type="InterPro" id="IPR002716">
    <property type="entry name" value="PIN_dom"/>
</dbReference>
<keyword evidence="2" id="KW-1277">Toxin-antitoxin system</keyword>
<dbReference type="InterPro" id="IPR050556">
    <property type="entry name" value="Type_II_TA_system_RNase"/>
</dbReference>
<dbReference type="CDD" id="cd18745">
    <property type="entry name" value="PIN_VapC4-5_FitB-like"/>
    <property type="match status" value="1"/>
</dbReference>
<keyword evidence="10" id="KW-1185">Reference proteome</keyword>
<gene>
    <name evidence="9" type="ORF">Oscil6304_5834</name>
</gene>
<evidence type="ECO:0000256" key="7">
    <source>
        <dbReference type="ARBA" id="ARBA00038093"/>
    </source>
</evidence>
<dbReference type="Pfam" id="PF01850">
    <property type="entry name" value="PIN"/>
    <property type="match status" value="1"/>
</dbReference>
<dbReference type="Gene3D" id="3.40.50.1010">
    <property type="entry name" value="5'-nuclease"/>
    <property type="match status" value="1"/>
</dbReference>
<dbReference type="RefSeq" id="WP_015151906.1">
    <property type="nucleotide sequence ID" value="NC_019693.1"/>
</dbReference>
<dbReference type="GO" id="GO:0016787">
    <property type="term" value="F:hydrolase activity"/>
    <property type="evidence" value="ECO:0007669"/>
    <property type="project" value="UniProtKB-KW"/>
</dbReference>
<dbReference type="HOGENOM" id="CLU_118482_5_3_3"/>
<evidence type="ECO:0000256" key="2">
    <source>
        <dbReference type="ARBA" id="ARBA00022649"/>
    </source>
</evidence>
<dbReference type="KEGG" id="oac:Oscil6304_5834"/>
<accession>K9TT24</accession>
<feature type="domain" description="PIN" evidence="8">
    <location>
        <begin position="4"/>
        <end position="125"/>
    </location>
</feature>
<dbReference type="eggNOG" id="COG1487">
    <property type="taxonomic scope" value="Bacteria"/>
</dbReference>
<dbReference type="InterPro" id="IPR029060">
    <property type="entry name" value="PIN-like_dom_sf"/>
</dbReference>
<evidence type="ECO:0000256" key="5">
    <source>
        <dbReference type="ARBA" id="ARBA00022801"/>
    </source>
</evidence>
<dbReference type="PANTHER" id="PTHR33653:SF1">
    <property type="entry name" value="RIBONUCLEASE VAPC2"/>
    <property type="match status" value="1"/>
</dbReference>
<dbReference type="GO" id="GO:0046872">
    <property type="term" value="F:metal ion binding"/>
    <property type="evidence" value="ECO:0007669"/>
    <property type="project" value="UniProtKB-KW"/>
</dbReference>
<dbReference type="OrthoDB" id="9796690at2"/>
<dbReference type="PANTHER" id="PTHR33653">
    <property type="entry name" value="RIBONUCLEASE VAPC2"/>
    <property type="match status" value="1"/>
</dbReference>
<protein>
    <submittedName>
        <fullName evidence="9">Putative nucleic acid-binding protein, contains PIN domain</fullName>
    </submittedName>
</protein>
<reference evidence="9 10" key="1">
    <citation type="submission" date="2012-06" db="EMBL/GenBank/DDBJ databases">
        <title>Finished chromosome of genome of Oscillatoria acuminata PCC 6304.</title>
        <authorList>
            <consortium name="US DOE Joint Genome Institute"/>
            <person name="Gugger M."/>
            <person name="Coursin T."/>
            <person name="Rippka R."/>
            <person name="Tandeau De Marsac N."/>
            <person name="Huntemann M."/>
            <person name="Wei C.-L."/>
            <person name="Han J."/>
            <person name="Detter J.C."/>
            <person name="Han C."/>
            <person name="Tapia R."/>
            <person name="Davenport K."/>
            <person name="Daligault H."/>
            <person name="Erkkila T."/>
            <person name="Gu W."/>
            <person name="Munk A.C.C."/>
            <person name="Teshima H."/>
            <person name="Xu Y."/>
            <person name="Chain P."/>
            <person name="Chen A."/>
            <person name="Krypides N."/>
            <person name="Mavromatis K."/>
            <person name="Markowitz V."/>
            <person name="Szeto E."/>
            <person name="Ivanova N."/>
            <person name="Mikhailova N."/>
            <person name="Ovchinnikova G."/>
            <person name="Pagani I."/>
            <person name="Pati A."/>
            <person name="Goodwin L."/>
            <person name="Peters L."/>
            <person name="Pitluck S."/>
            <person name="Woyke T."/>
            <person name="Kerfeld C."/>
        </authorList>
    </citation>
    <scope>NUCLEOTIDE SEQUENCE [LARGE SCALE GENOMIC DNA]</scope>
    <source>
        <strain evidence="9 10">PCC 6304</strain>
    </source>
</reference>
<evidence type="ECO:0000313" key="9">
    <source>
        <dbReference type="EMBL" id="AFY85301.1"/>
    </source>
</evidence>
<sequence length="133" mass="15068">MKFLLDTNICIYVIKQKPLRVKERLQKIDTGEVGLSIITLAELEYGAAKSQKPQGNREALTRFCLPFQIVDFSPEDAQNFGEIRANLERRGQPIGSYDLLIASQSVTRGLILVTNNIKEFSRVDGLNLENWVE</sequence>
<dbReference type="STRING" id="56110.Oscil6304_5834"/>
<evidence type="ECO:0000256" key="3">
    <source>
        <dbReference type="ARBA" id="ARBA00022722"/>
    </source>
</evidence>
<dbReference type="Proteomes" id="UP000010367">
    <property type="component" value="Chromosome"/>
</dbReference>
<comment type="similarity">
    <text evidence="7">Belongs to the PINc/VapC protein family.</text>
</comment>
<keyword evidence="6" id="KW-0460">Magnesium</keyword>